<name>A0AAD2JHE8_9STRA</name>
<feature type="compositionally biased region" description="Basic residues" evidence="1">
    <location>
        <begin position="142"/>
        <end position="157"/>
    </location>
</feature>
<proteinExistence type="predicted"/>
<gene>
    <name evidence="2" type="ORF">CYCCA115_LOCUS12361</name>
</gene>
<evidence type="ECO:0000313" key="3">
    <source>
        <dbReference type="Proteomes" id="UP001295423"/>
    </source>
</evidence>
<feature type="region of interest" description="Disordered" evidence="1">
    <location>
        <begin position="136"/>
        <end position="166"/>
    </location>
</feature>
<dbReference type="EMBL" id="CAKOGP040001759">
    <property type="protein sequence ID" value="CAJ1949979.1"/>
    <property type="molecule type" value="Genomic_DNA"/>
</dbReference>
<comment type="caution">
    <text evidence="2">The sequence shown here is derived from an EMBL/GenBank/DDBJ whole genome shotgun (WGS) entry which is preliminary data.</text>
</comment>
<evidence type="ECO:0000256" key="1">
    <source>
        <dbReference type="SAM" id="MobiDB-lite"/>
    </source>
</evidence>
<organism evidence="2 3">
    <name type="scientific">Cylindrotheca closterium</name>
    <dbReference type="NCBI Taxonomy" id="2856"/>
    <lineage>
        <taxon>Eukaryota</taxon>
        <taxon>Sar</taxon>
        <taxon>Stramenopiles</taxon>
        <taxon>Ochrophyta</taxon>
        <taxon>Bacillariophyta</taxon>
        <taxon>Bacillariophyceae</taxon>
        <taxon>Bacillariophycidae</taxon>
        <taxon>Bacillariales</taxon>
        <taxon>Bacillariaceae</taxon>
        <taxon>Cylindrotheca</taxon>
    </lineage>
</organism>
<protein>
    <submittedName>
        <fullName evidence="2">Uncharacterized protein</fullName>
    </submittedName>
</protein>
<reference evidence="2" key="1">
    <citation type="submission" date="2023-08" db="EMBL/GenBank/DDBJ databases">
        <authorList>
            <person name="Audoor S."/>
            <person name="Bilcke G."/>
        </authorList>
    </citation>
    <scope>NUCLEOTIDE SEQUENCE</scope>
</reference>
<accession>A0AAD2JHE8</accession>
<dbReference type="AlphaFoldDB" id="A0AAD2JHE8"/>
<sequence length="251" mass="28876">MVSSTTTNKKKTPPRLSAEDYMIRSKALDLLQTVDHQIVYENDYDDDDGDNSDFSWITPEEQPISYQHSSAVPVIERKQQQRHPARIMGASQDQWIDIFVPAVSCISNACKLGVSSMVKQTKDGFHVIQNDLRERRLDRANVKKKKDPSSHRPQRNIRRNDSFHRQRAGYPEILETRRGTAGQQTAERYSARGYVEDEDILCYHPGEWRPQGLLFVPGEDLRQHQYDDVSLMTAEDHNDSTKKCLGFCPVV</sequence>
<evidence type="ECO:0000313" key="2">
    <source>
        <dbReference type="EMBL" id="CAJ1949979.1"/>
    </source>
</evidence>
<keyword evidence="3" id="KW-1185">Reference proteome</keyword>
<dbReference type="Proteomes" id="UP001295423">
    <property type="component" value="Unassembled WGS sequence"/>
</dbReference>